<sequence length="142" mass="16275">MKKKGFTLIESIVALFIFLIIVFISLDFYSFTIGINKKVGKDNSDIINATIALDFISDKIRTDKIQLINSMNKNRLEIFKTSDGGILYIKNGILRFNVDSQQIVPQIDYVLVEKKSEKLYKITITTSLNNKYTCFIGEAYEK</sequence>
<dbReference type="EMBL" id="FQVG01000029">
    <property type="protein sequence ID" value="SHF02401.1"/>
    <property type="molecule type" value="Genomic_DNA"/>
</dbReference>
<protein>
    <submittedName>
        <fullName evidence="2">Prepilin-type N-terminal cleavage/methylation domain-containing protein</fullName>
    </submittedName>
</protein>
<reference evidence="3" key="1">
    <citation type="submission" date="2016-11" db="EMBL/GenBank/DDBJ databases">
        <authorList>
            <person name="Varghese N."/>
            <person name="Submissions S."/>
        </authorList>
    </citation>
    <scope>NUCLEOTIDE SEQUENCE [LARGE SCALE GENOMIC DNA]</scope>
    <source>
        <strain evidence="3">DSM 10124</strain>
    </source>
</reference>
<dbReference type="RefSeq" id="WP_027308294.1">
    <property type="nucleotide sequence ID" value="NZ_FQVG01000029.1"/>
</dbReference>
<evidence type="ECO:0000313" key="2">
    <source>
        <dbReference type="EMBL" id="SHF02401.1"/>
    </source>
</evidence>
<name>A0A1M4Y9F8_9CLOT</name>
<dbReference type="InterPro" id="IPR012902">
    <property type="entry name" value="N_methyl_site"/>
</dbReference>
<keyword evidence="1" id="KW-0472">Membrane</keyword>
<evidence type="ECO:0000313" key="3">
    <source>
        <dbReference type="Proteomes" id="UP000184423"/>
    </source>
</evidence>
<dbReference type="PROSITE" id="PS00409">
    <property type="entry name" value="PROKAR_NTER_METHYL"/>
    <property type="match status" value="1"/>
</dbReference>
<proteinExistence type="predicted"/>
<evidence type="ECO:0000256" key="1">
    <source>
        <dbReference type="SAM" id="Phobius"/>
    </source>
</evidence>
<dbReference type="NCBIfam" id="TIGR02532">
    <property type="entry name" value="IV_pilin_GFxxxE"/>
    <property type="match status" value="1"/>
</dbReference>
<feature type="transmembrane region" description="Helical" evidence="1">
    <location>
        <begin position="12"/>
        <end position="31"/>
    </location>
</feature>
<keyword evidence="1" id="KW-0812">Transmembrane</keyword>
<dbReference type="Proteomes" id="UP000184423">
    <property type="component" value="Unassembled WGS sequence"/>
</dbReference>
<keyword evidence="1" id="KW-1133">Transmembrane helix</keyword>
<accession>A0A1M4Y9F8</accession>
<dbReference type="Pfam" id="PF07963">
    <property type="entry name" value="N_methyl"/>
    <property type="match status" value="1"/>
</dbReference>
<organism evidence="2 3">
    <name type="scientific">Caloramator proteoclasticus DSM 10124</name>
    <dbReference type="NCBI Taxonomy" id="1121262"/>
    <lineage>
        <taxon>Bacteria</taxon>
        <taxon>Bacillati</taxon>
        <taxon>Bacillota</taxon>
        <taxon>Clostridia</taxon>
        <taxon>Eubacteriales</taxon>
        <taxon>Clostridiaceae</taxon>
        <taxon>Caloramator</taxon>
    </lineage>
</organism>
<gene>
    <name evidence="2" type="ORF">SAMN02746091_01615</name>
</gene>
<keyword evidence="3" id="KW-1185">Reference proteome</keyword>
<dbReference type="AlphaFoldDB" id="A0A1M4Y9F8"/>